<comment type="caution">
    <text evidence="10">The sequence shown here is derived from an EMBL/GenBank/DDBJ whole genome shotgun (WGS) entry which is preliminary data.</text>
</comment>
<dbReference type="PROSITE" id="PS50109">
    <property type="entry name" value="HIS_KIN"/>
    <property type="match status" value="1"/>
</dbReference>
<organism evidence="10 11">
    <name type="scientific">Thiorhodococcus fuscus</name>
    <dbReference type="NCBI Taxonomy" id="527200"/>
    <lineage>
        <taxon>Bacteria</taxon>
        <taxon>Pseudomonadati</taxon>
        <taxon>Pseudomonadota</taxon>
        <taxon>Gammaproteobacteria</taxon>
        <taxon>Chromatiales</taxon>
        <taxon>Chromatiaceae</taxon>
        <taxon>Thiorhodococcus</taxon>
    </lineage>
</organism>
<feature type="domain" description="PAS" evidence="8">
    <location>
        <begin position="248"/>
        <end position="294"/>
    </location>
</feature>
<feature type="coiled-coil region" evidence="6">
    <location>
        <begin position="899"/>
        <end position="926"/>
    </location>
</feature>
<keyword evidence="3" id="KW-0597">Phosphoprotein</keyword>
<evidence type="ECO:0000256" key="2">
    <source>
        <dbReference type="ARBA" id="ARBA00012438"/>
    </source>
</evidence>
<dbReference type="InterPro" id="IPR005467">
    <property type="entry name" value="His_kinase_dom"/>
</dbReference>
<dbReference type="PRINTS" id="PR00344">
    <property type="entry name" value="BCTRLSENSOR"/>
</dbReference>
<comment type="catalytic activity">
    <reaction evidence="1">
        <text>ATP + protein L-histidine = ADP + protein N-phospho-L-histidine.</text>
        <dbReference type="EC" id="2.7.13.3"/>
    </reaction>
</comment>
<evidence type="ECO:0000256" key="1">
    <source>
        <dbReference type="ARBA" id="ARBA00000085"/>
    </source>
</evidence>
<feature type="domain" description="PAC" evidence="9">
    <location>
        <begin position="198"/>
        <end position="251"/>
    </location>
</feature>
<dbReference type="SUPFAM" id="SSF55781">
    <property type="entry name" value="GAF domain-like"/>
    <property type="match status" value="1"/>
</dbReference>
<evidence type="ECO:0000256" key="3">
    <source>
        <dbReference type="ARBA" id="ARBA00022553"/>
    </source>
</evidence>
<dbReference type="InterPro" id="IPR036890">
    <property type="entry name" value="HATPase_C_sf"/>
</dbReference>
<keyword evidence="11" id="KW-1185">Reference proteome</keyword>
<evidence type="ECO:0000313" key="10">
    <source>
        <dbReference type="EMBL" id="MFD2112078.1"/>
    </source>
</evidence>
<dbReference type="InterPro" id="IPR003594">
    <property type="entry name" value="HATPase_dom"/>
</dbReference>
<evidence type="ECO:0000259" key="7">
    <source>
        <dbReference type="PROSITE" id="PS50109"/>
    </source>
</evidence>
<feature type="domain" description="PAC" evidence="9">
    <location>
        <begin position="856"/>
        <end position="908"/>
    </location>
</feature>
<dbReference type="RefSeq" id="WP_386026057.1">
    <property type="nucleotide sequence ID" value="NZ_JBHUHX010000018.1"/>
</dbReference>
<dbReference type="InterPro" id="IPR000014">
    <property type="entry name" value="PAS"/>
</dbReference>
<dbReference type="InterPro" id="IPR013656">
    <property type="entry name" value="PAS_4"/>
</dbReference>
<dbReference type="SMART" id="SM00388">
    <property type="entry name" value="HisKA"/>
    <property type="match status" value="1"/>
</dbReference>
<dbReference type="SMART" id="SM00091">
    <property type="entry name" value="PAS"/>
    <property type="match status" value="5"/>
</dbReference>
<name>A0ABW4YB39_9GAMM</name>
<dbReference type="SUPFAM" id="SSF55874">
    <property type="entry name" value="ATPase domain of HSP90 chaperone/DNA topoisomerase II/histidine kinase"/>
    <property type="match status" value="1"/>
</dbReference>
<dbReference type="Pfam" id="PF08448">
    <property type="entry name" value="PAS_4"/>
    <property type="match status" value="1"/>
</dbReference>
<dbReference type="Pfam" id="PF13188">
    <property type="entry name" value="PAS_8"/>
    <property type="match status" value="1"/>
</dbReference>
<sequence>MNASPPLQVDEARVFWNHPNGRFVDASEAACESLGYSREALCDLSIWDVVTELTPEGWLEHWDTLRRTRLLRFRATHRHRDGTRFEVDVCVHCAQLAGQAYACALVYPLAQSRRNRIAHQENAARLALALDVSGQALFELDLLTGQVAMSQESARLLERDPTCLEVPLASWREWIHPDDRDRIMGLYADCVAGKREDISADFRILSGSGRWIWLRSASRVFQWDSAKRPLRMLGTHLDITESKKIEERLRLTQTIIDRISIGVFWFDTLGRIIYVNDIGCRWLGYELGELIGETVEKFDASFDAQRAVEIAKQPQPNGVIVFETRHRRKDGTSYPVEITATFLDIGEQRYRLAFARDISGWKADKDALREHTRFLESLDRISRVLTRSERDTSLLAGLAYEIMDIFQADRAFFLHPCDPNGSIAPVIMEVARTLVPGTMAARREIEPDADFKRVMRQILTQTGAVLTEFDASTKSFRDYSIHSQMAIALLTGSDQPWILGLHQCDRRRSWTEREQWLFEKIAERVGEALSGYLLLKRLKDSEARYRVVFDNSLDAILVHDAKGTILAANQTALHAYGLTDARISRYTIADLSGPENSTDDLLERWEQIMAGQTARFEWMAKQASAVETFPVEVMLRSIQYGDERVILANTRDISERKRNETALRQSEERFAKAFHANPVAMIISTMNEGRIIDANDCWLRLVGAKREEVIGRTTIETQIWADEAFRQQMLDRLRETGSFQEVPLVIQTRRDEAREILWSAETITIKGESVLLSLVYDLTEQRRTERALRESEARLRTAIESIPFDFFIIGADGCYALQNSASRARWGRLIGTSPQETAHQDDARWETKSRTALSGAIVDEELQQRLDGESAYFHNVLAPIEDNGQISGLVELNMDVTERKKVEQELQRYREHLEELVAERTSALQQAMSQLTQAEKLAALGNLVAGVAHELNTPLGNARMAASTLSAHLDELATAFEAGTLRRGQLSGFLRNGQETVDLLERNTVRAADLIGHFKEIAVDQTSVRRRCFNLRRTIDEVLATMRPTLKKTSHRLEIEIPHELELDSYPGPLEQIIANLVENSLTHGLAGQTSGTMWIKARIPAPGQILLEYGDDGVGIPETSQAQIFDPFFTTRLGEGGSGLGLYIVHNLISGVLGGSIRLDSELGKGARFILTFPEKAPKHQPVEPPML</sequence>
<dbReference type="PANTHER" id="PTHR43304">
    <property type="entry name" value="PHYTOCHROME-LIKE PROTEIN CPH1"/>
    <property type="match status" value="1"/>
</dbReference>
<dbReference type="Pfam" id="PF02518">
    <property type="entry name" value="HATPase_c"/>
    <property type="match status" value="1"/>
</dbReference>
<dbReference type="EC" id="2.7.13.3" evidence="2"/>
<dbReference type="InterPro" id="IPR003661">
    <property type="entry name" value="HisK_dim/P_dom"/>
</dbReference>
<proteinExistence type="predicted"/>
<evidence type="ECO:0000256" key="5">
    <source>
        <dbReference type="ARBA" id="ARBA00022777"/>
    </source>
</evidence>
<dbReference type="Gene3D" id="3.30.450.20">
    <property type="entry name" value="PAS domain"/>
    <property type="match status" value="6"/>
</dbReference>
<dbReference type="PROSITE" id="PS50112">
    <property type="entry name" value="PAS"/>
    <property type="match status" value="3"/>
</dbReference>
<dbReference type="CDD" id="cd00075">
    <property type="entry name" value="HATPase"/>
    <property type="match status" value="1"/>
</dbReference>
<dbReference type="SUPFAM" id="SSF47384">
    <property type="entry name" value="Homodimeric domain of signal transducing histidine kinase"/>
    <property type="match status" value="1"/>
</dbReference>
<feature type="domain" description="Histidine kinase" evidence="7">
    <location>
        <begin position="946"/>
        <end position="1178"/>
    </location>
</feature>
<gene>
    <name evidence="10" type="ORF">ACFSJC_09535</name>
</gene>
<dbReference type="SMART" id="SM00387">
    <property type="entry name" value="HATPase_c"/>
    <property type="match status" value="1"/>
</dbReference>
<keyword evidence="5" id="KW-0418">Kinase</keyword>
<dbReference type="InterPro" id="IPR052162">
    <property type="entry name" value="Sensor_kinase/Photoreceptor"/>
</dbReference>
<evidence type="ECO:0000259" key="9">
    <source>
        <dbReference type="PROSITE" id="PS50113"/>
    </source>
</evidence>
<dbReference type="EMBL" id="JBHUHX010000018">
    <property type="protein sequence ID" value="MFD2112078.1"/>
    <property type="molecule type" value="Genomic_DNA"/>
</dbReference>
<dbReference type="NCBIfam" id="TIGR00229">
    <property type="entry name" value="sensory_box"/>
    <property type="match status" value="6"/>
</dbReference>
<dbReference type="InterPro" id="IPR013655">
    <property type="entry name" value="PAS_fold_3"/>
</dbReference>
<dbReference type="Gene3D" id="3.30.565.10">
    <property type="entry name" value="Histidine kinase-like ATPase, C-terminal domain"/>
    <property type="match status" value="1"/>
</dbReference>
<dbReference type="Proteomes" id="UP001597337">
    <property type="component" value="Unassembled WGS sequence"/>
</dbReference>
<dbReference type="InterPro" id="IPR004358">
    <property type="entry name" value="Sig_transdc_His_kin-like_C"/>
</dbReference>
<dbReference type="InterPro" id="IPR000700">
    <property type="entry name" value="PAS-assoc_C"/>
</dbReference>
<keyword evidence="6" id="KW-0175">Coiled coil</keyword>
<dbReference type="InterPro" id="IPR035965">
    <property type="entry name" value="PAS-like_dom_sf"/>
</dbReference>
<feature type="domain" description="PAS" evidence="8">
    <location>
        <begin position="541"/>
        <end position="596"/>
    </location>
</feature>
<evidence type="ECO:0000259" key="8">
    <source>
        <dbReference type="PROSITE" id="PS50112"/>
    </source>
</evidence>
<dbReference type="SUPFAM" id="SSF55785">
    <property type="entry name" value="PYP-like sensor domain (PAS domain)"/>
    <property type="match status" value="6"/>
</dbReference>
<protein>
    <recommendedName>
        <fullName evidence="2">histidine kinase</fullName>
        <ecNumber evidence="2">2.7.13.3</ecNumber>
    </recommendedName>
</protein>
<evidence type="ECO:0000256" key="4">
    <source>
        <dbReference type="ARBA" id="ARBA00022679"/>
    </source>
</evidence>
<feature type="domain" description="PAS" evidence="8">
    <location>
        <begin position="666"/>
        <end position="715"/>
    </location>
</feature>
<dbReference type="Gene3D" id="1.10.287.130">
    <property type="match status" value="1"/>
</dbReference>
<dbReference type="Gene3D" id="3.30.450.40">
    <property type="match status" value="1"/>
</dbReference>
<dbReference type="PROSITE" id="PS50113">
    <property type="entry name" value="PAC"/>
    <property type="match status" value="2"/>
</dbReference>
<dbReference type="SMART" id="SM00086">
    <property type="entry name" value="PAC"/>
    <property type="match status" value="4"/>
</dbReference>
<dbReference type="PANTHER" id="PTHR43304:SF1">
    <property type="entry name" value="PAC DOMAIN-CONTAINING PROTEIN"/>
    <property type="match status" value="1"/>
</dbReference>
<evidence type="ECO:0000313" key="11">
    <source>
        <dbReference type="Proteomes" id="UP001597337"/>
    </source>
</evidence>
<evidence type="ECO:0000256" key="6">
    <source>
        <dbReference type="SAM" id="Coils"/>
    </source>
</evidence>
<keyword evidence="4" id="KW-0808">Transferase</keyword>
<dbReference type="CDD" id="cd00082">
    <property type="entry name" value="HisKA"/>
    <property type="match status" value="1"/>
</dbReference>
<dbReference type="InterPro" id="IPR029016">
    <property type="entry name" value="GAF-like_dom_sf"/>
</dbReference>
<dbReference type="CDD" id="cd00130">
    <property type="entry name" value="PAS"/>
    <property type="match status" value="3"/>
</dbReference>
<dbReference type="InterPro" id="IPR001610">
    <property type="entry name" value="PAC"/>
</dbReference>
<dbReference type="Pfam" id="PF08447">
    <property type="entry name" value="PAS_3"/>
    <property type="match status" value="1"/>
</dbReference>
<dbReference type="InterPro" id="IPR036097">
    <property type="entry name" value="HisK_dim/P_sf"/>
</dbReference>
<dbReference type="Pfam" id="PF13426">
    <property type="entry name" value="PAS_9"/>
    <property type="match status" value="3"/>
</dbReference>
<reference evidence="11" key="1">
    <citation type="journal article" date="2019" name="Int. J. Syst. Evol. Microbiol.">
        <title>The Global Catalogue of Microorganisms (GCM) 10K type strain sequencing project: providing services to taxonomists for standard genome sequencing and annotation.</title>
        <authorList>
            <consortium name="The Broad Institute Genomics Platform"/>
            <consortium name="The Broad Institute Genome Sequencing Center for Infectious Disease"/>
            <person name="Wu L."/>
            <person name="Ma J."/>
        </authorList>
    </citation>
    <scope>NUCLEOTIDE SEQUENCE [LARGE SCALE GENOMIC DNA]</scope>
    <source>
        <strain evidence="11">KACC 12597</strain>
    </source>
</reference>
<accession>A0ABW4YB39</accession>